<feature type="transmembrane region" description="Helical" evidence="1">
    <location>
        <begin position="153"/>
        <end position="171"/>
    </location>
</feature>
<accession>A0A0B3W8R3</accession>
<dbReference type="PANTHER" id="PTHR37810">
    <property type="entry name" value="IMMUNITY PROTEIN SDPI"/>
    <property type="match status" value="1"/>
</dbReference>
<name>A0A0B3W8R3_9FIRM</name>
<evidence type="ECO:0008006" key="6">
    <source>
        <dbReference type="Google" id="ProtNLM"/>
    </source>
</evidence>
<evidence type="ECO:0000259" key="2">
    <source>
        <dbReference type="Pfam" id="PF07853"/>
    </source>
</evidence>
<protein>
    <recommendedName>
        <fullName evidence="6">DUF1648 domain-containing protein</fullName>
    </recommendedName>
</protein>
<proteinExistence type="predicted"/>
<feature type="transmembrane region" description="Helical" evidence="1">
    <location>
        <begin position="6"/>
        <end position="26"/>
    </location>
</feature>
<comment type="caution">
    <text evidence="4">The sequence shown here is derived from an EMBL/GenBank/DDBJ whole genome shotgun (WGS) entry which is preliminary data.</text>
</comment>
<dbReference type="RefSeq" id="WP_039678071.1">
    <property type="nucleotide sequence ID" value="NZ_JAXECK010000001.1"/>
</dbReference>
<feature type="transmembrane region" description="Helical" evidence="1">
    <location>
        <begin position="202"/>
        <end position="229"/>
    </location>
</feature>
<evidence type="ECO:0000313" key="4">
    <source>
        <dbReference type="EMBL" id="KHS58772.1"/>
    </source>
</evidence>
<dbReference type="Proteomes" id="UP000031189">
    <property type="component" value="Unassembled WGS sequence"/>
</dbReference>
<feature type="transmembrane region" description="Helical" evidence="1">
    <location>
        <begin position="276"/>
        <end position="300"/>
    </location>
</feature>
<feature type="transmembrane region" description="Helical" evidence="1">
    <location>
        <begin position="82"/>
        <end position="101"/>
    </location>
</feature>
<keyword evidence="1" id="KW-0472">Membrane</keyword>
<feature type="domain" description="DUF1648" evidence="2">
    <location>
        <begin position="162"/>
        <end position="206"/>
    </location>
</feature>
<evidence type="ECO:0000259" key="3">
    <source>
        <dbReference type="Pfam" id="PF19124"/>
    </source>
</evidence>
<dbReference type="GO" id="GO:0009636">
    <property type="term" value="P:response to toxic substance"/>
    <property type="evidence" value="ECO:0007669"/>
    <property type="project" value="TreeGrafter"/>
</dbReference>
<dbReference type="InterPro" id="IPR043831">
    <property type="entry name" value="DUF5808"/>
</dbReference>
<keyword evidence="1" id="KW-1133">Transmembrane helix</keyword>
<organism evidence="4 5">
    <name type="scientific">Terrisporobacter othiniensis</name>
    <dbReference type="NCBI Taxonomy" id="1577792"/>
    <lineage>
        <taxon>Bacteria</taxon>
        <taxon>Bacillati</taxon>
        <taxon>Bacillota</taxon>
        <taxon>Clostridia</taxon>
        <taxon>Peptostreptococcales</taxon>
        <taxon>Peptostreptococcaceae</taxon>
        <taxon>Terrisporobacter</taxon>
    </lineage>
</organism>
<dbReference type="STRING" id="1577792.QX51_01165"/>
<feature type="domain" description="DUF5808" evidence="3">
    <location>
        <begin position="331"/>
        <end position="356"/>
    </location>
</feature>
<dbReference type="AlphaFoldDB" id="A0A0B3W8R3"/>
<feature type="transmembrane region" description="Helical" evidence="1">
    <location>
        <begin position="56"/>
        <end position="76"/>
    </location>
</feature>
<dbReference type="EMBL" id="JWHR01000013">
    <property type="protein sequence ID" value="KHS58772.1"/>
    <property type="molecule type" value="Genomic_DNA"/>
</dbReference>
<dbReference type="PANTHER" id="PTHR37810:SF9">
    <property type="entry name" value="MEMBRANE PROTEIN"/>
    <property type="match status" value="1"/>
</dbReference>
<feature type="transmembrane region" description="Helical" evidence="1">
    <location>
        <begin position="250"/>
        <end position="270"/>
    </location>
</feature>
<evidence type="ECO:0000256" key="1">
    <source>
        <dbReference type="SAM" id="Phobius"/>
    </source>
</evidence>
<reference evidence="4 5" key="1">
    <citation type="submission" date="2014-12" db="EMBL/GenBank/DDBJ databases">
        <title>Draft genome sequence of Terrisporobacter sp. 08-306576, isolated from the blood culture of a bacteremia patient.</title>
        <authorList>
            <person name="Lund L.C."/>
            <person name="Sydenham T.V."/>
            <person name="Hogh S.V."/>
            <person name="Skov M.N."/>
            <person name="Kemp M."/>
            <person name="Justesen U.S."/>
        </authorList>
    </citation>
    <scope>NUCLEOTIDE SEQUENCE [LARGE SCALE GENOMIC DNA]</scope>
    <source>
        <strain evidence="4 5">08-306576</strain>
    </source>
</reference>
<dbReference type="InterPro" id="IPR012867">
    <property type="entry name" value="DUF1648"/>
</dbReference>
<keyword evidence="5" id="KW-1185">Reference proteome</keyword>
<feature type="transmembrane region" description="Helical" evidence="1">
    <location>
        <begin position="357"/>
        <end position="374"/>
    </location>
</feature>
<gene>
    <name evidence="4" type="ORF">QX51_01165</name>
</gene>
<dbReference type="OrthoDB" id="9808690at2"/>
<dbReference type="Pfam" id="PF19124">
    <property type="entry name" value="DUF5808"/>
    <property type="match status" value="1"/>
</dbReference>
<dbReference type="Pfam" id="PF07853">
    <property type="entry name" value="DUF1648"/>
    <property type="match status" value="1"/>
</dbReference>
<keyword evidence="1" id="KW-0812">Transmembrane</keyword>
<evidence type="ECO:0000313" key="5">
    <source>
        <dbReference type="Proteomes" id="UP000031189"/>
    </source>
</evidence>
<sequence length="375" mass="43049">MFFLNYIVFILIILFIHLIALSTPLLNSKKYFFGVYVNEITIENDLKIKINKDFKIKLNIALLLSIMIYIILKNIFDLNIGANIIICTTIYLAIFFLILTIEYKKVKYIKNTYLSNLQSCNNECEGKLHEGLIIREDEILSEQKKKLIKKFKILFGICIGLSLISFLYVLINYKTMPDIIITHWGSGGRPDAYSKKNILNVFLINVIDISMVLLFSVIGVGSIAGNTYIDENNLEVNRKKAIKYLNGIGYSFFALTLSMQSITTTIPIFMVQEKNMPMWLTLGSCIVPIFIVVPVIYYYLMLSGIKPKSRNMYTVESDDEKWIYGFIYYNKEDPKLMVEKRLGMGWGMNMAHPMGKIITIILILITVGSLLIGFI</sequence>